<evidence type="ECO:0000313" key="1">
    <source>
        <dbReference type="EMBL" id="KER26645.1"/>
    </source>
</evidence>
<dbReference type="AlphaFoldDB" id="A0A074ZTF7"/>
<protein>
    <submittedName>
        <fullName evidence="1">Uncharacterized protein</fullName>
    </submittedName>
</protein>
<sequence>MSGIRTLELPDRRNEDTIQFYPLHTFWNNSPVPCVQITPAGSSIRPTDKNPLQQKFCIPIP</sequence>
<accession>A0A074ZTF7</accession>
<dbReference type="Proteomes" id="UP000054324">
    <property type="component" value="Unassembled WGS sequence"/>
</dbReference>
<gene>
    <name evidence="1" type="ORF">T265_06147</name>
</gene>
<dbReference type="EMBL" id="KL596742">
    <property type="protein sequence ID" value="KER26645.1"/>
    <property type="molecule type" value="Genomic_DNA"/>
</dbReference>
<dbReference type="KEGG" id="ovi:T265_06147"/>
<proteinExistence type="predicted"/>
<organism evidence="1 2">
    <name type="scientific">Opisthorchis viverrini</name>
    <name type="common">Southeast Asian liver fluke</name>
    <dbReference type="NCBI Taxonomy" id="6198"/>
    <lineage>
        <taxon>Eukaryota</taxon>
        <taxon>Metazoa</taxon>
        <taxon>Spiralia</taxon>
        <taxon>Lophotrochozoa</taxon>
        <taxon>Platyhelminthes</taxon>
        <taxon>Trematoda</taxon>
        <taxon>Digenea</taxon>
        <taxon>Opisthorchiida</taxon>
        <taxon>Opisthorchiata</taxon>
        <taxon>Opisthorchiidae</taxon>
        <taxon>Opisthorchis</taxon>
    </lineage>
</organism>
<dbReference type="CTD" id="20320329"/>
<name>A0A074ZTF7_OPIVI</name>
<dbReference type="RefSeq" id="XP_009169604.1">
    <property type="nucleotide sequence ID" value="XM_009171340.1"/>
</dbReference>
<evidence type="ECO:0000313" key="2">
    <source>
        <dbReference type="Proteomes" id="UP000054324"/>
    </source>
</evidence>
<reference evidence="1 2" key="1">
    <citation type="submission" date="2013-11" db="EMBL/GenBank/DDBJ databases">
        <title>Opisthorchis viverrini - life in the bile duct.</title>
        <authorList>
            <person name="Young N.D."/>
            <person name="Nagarajan N."/>
            <person name="Lin S.J."/>
            <person name="Korhonen P.K."/>
            <person name="Jex A.R."/>
            <person name="Hall R.S."/>
            <person name="Safavi-Hemami H."/>
            <person name="Kaewkong W."/>
            <person name="Bertrand D."/>
            <person name="Gao S."/>
            <person name="Seet Q."/>
            <person name="Wongkham S."/>
            <person name="Teh B.T."/>
            <person name="Wongkham C."/>
            <person name="Intapan P.M."/>
            <person name="Maleewong W."/>
            <person name="Yang X."/>
            <person name="Hu M."/>
            <person name="Wang Z."/>
            <person name="Hofmann A."/>
            <person name="Sternberg P.W."/>
            <person name="Tan P."/>
            <person name="Wang J."/>
            <person name="Gasser R.B."/>
        </authorList>
    </citation>
    <scope>NUCLEOTIDE SEQUENCE [LARGE SCALE GENOMIC DNA]</scope>
</reference>
<keyword evidence="2" id="KW-1185">Reference proteome</keyword>
<dbReference type="GeneID" id="20320329"/>